<dbReference type="OrthoDB" id="438080at2759"/>
<dbReference type="EMBL" id="ML996693">
    <property type="protein sequence ID" value="KAF2401159.1"/>
    <property type="molecule type" value="Genomic_DNA"/>
</dbReference>
<gene>
    <name evidence="2" type="ORF">EJ06DRAFT_379790</name>
</gene>
<protein>
    <recommendedName>
        <fullName evidence="4">Rpr2-domain-containing protein</fullName>
    </recommendedName>
</protein>
<dbReference type="GO" id="GO:0006396">
    <property type="term" value="P:RNA processing"/>
    <property type="evidence" value="ECO:0007669"/>
    <property type="project" value="InterPro"/>
</dbReference>
<feature type="region of interest" description="Disordered" evidence="1">
    <location>
        <begin position="68"/>
        <end position="90"/>
    </location>
</feature>
<sequence length="201" mass="21853">MASQVVSARLKYLSDSACLLAAASPTTAAHLQVCYNRVLEDNDMPLLDARKRSVCSACGFPFHRRRSKVRARPARKSKEARSTSQSRSDSEAKTTYECSVCSSRTYVLYSPAARQLMADKPQQPVSVNQCASQQVTSIPGSDSSVQSKQSDPIATSASTSSKKRARSRKQTSLQAMLTKSRSEANSQAGFGMDLLDLMKMG</sequence>
<keyword evidence="3" id="KW-1185">Reference proteome</keyword>
<proteinExistence type="predicted"/>
<evidence type="ECO:0008006" key="4">
    <source>
        <dbReference type="Google" id="ProtNLM"/>
    </source>
</evidence>
<reference evidence="2" key="1">
    <citation type="journal article" date="2020" name="Stud. Mycol.">
        <title>101 Dothideomycetes genomes: a test case for predicting lifestyles and emergence of pathogens.</title>
        <authorList>
            <person name="Haridas S."/>
            <person name="Albert R."/>
            <person name="Binder M."/>
            <person name="Bloem J."/>
            <person name="Labutti K."/>
            <person name="Salamov A."/>
            <person name="Andreopoulos B."/>
            <person name="Baker S."/>
            <person name="Barry K."/>
            <person name="Bills G."/>
            <person name="Bluhm B."/>
            <person name="Cannon C."/>
            <person name="Castanera R."/>
            <person name="Culley D."/>
            <person name="Daum C."/>
            <person name="Ezra D."/>
            <person name="Gonzalez J."/>
            <person name="Henrissat B."/>
            <person name="Kuo A."/>
            <person name="Liang C."/>
            <person name="Lipzen A."/>
            <person name="Lutzoni F."/>
            <person name="Magnuson J."/>
            <person name="Mondo S."/>
            <person name="Nolan M."/>
            <person name="Ohm R."/>
            <person name="Pangilinan J."/>
            <person name="Park H.-J."/>
            <person name="Ramirez L."/>
            <person name="Alfaro M."/>
            <person name="Sun H."/>
            <person name="Tritt A."/>
            <person name="Yoshinaga Y."/>
            <person name="Zwiers L.-H."/>
            <person name="Turgeon B."/>
            <person name="Goodwin S."/>
            <person name="Spatafora J."/>
            <person name="Crous P."/>
            <person name="Grigoriev I."/>
        </authorList>
    </citation>
    <scope>NUCLEOTIDE SEQUENCE</scope>
    <source>
        <strain evidence="2">CBS 262.69</strain>
    </source>
</reference>
<dbReference type="AlphaFoldDB" id="A0A6G1HZB4"/>
<accession>A0A6G1HZB4</accession>
<dbReference type="Proteomes" id="UP000799640">
    <property type="component" value="Unassembled WGS sequence"/>
</dbReference>
<feature type="compositionally biased region" description="Polar residues" evidence="1">
    <location>
        <begin position="124"/>
        <end position="153"/>
    </location>
</feature>
<evidence type="ECO:0000313" key="3">
    <source>
        <dbReference type="Proteomes" id="UP000799640"/>
    </source>
</evidence>
<organism evidence="2 3">
    <name type="scientific">Trichodelitschia bisporula</name>
    <dbReference type="NCBI Taxonomy" id="703511"/>
    <lineage>
        <taxon>Eukaryota</taxon>
        <taxon>Fungi</taxon>
        <taxon>Dikarya</taxon>
        <taxon>Ascomycota</taxon>
        <taxon>Pezizomycotina</taxon>
        <taxon>Dothideomycetes</taxon>
        <taxon>Dothideomycetes incertae sedis</taxon>
        <taxon>Phaeotrichales</taxon>
        <taxon>Phaeotrichaceae</taxon>
        <taxon>Trichodelitschia</taxon>
    </lineage>
</organism>
<evidence type="ECO:0000256" key="1">
    <source>
        <dbReference type="SAM" id="MobiDB-lite"/>
    </source>
</evidence>
<evidence type="ECO:0000313" key="2">
    <source>
        <dbReference type="EMBL" id="KAF2401159.1"/>
    </source>
</evidence>
<dbReference type="InterPro" id="IPR007175">
    <property type="entry name" value="Rpr2/Snm1/Rpp21"/>
</dbReference>
<dbReference type="Pfam" id="PF04032">
    <property type="entry name" value="Rpr2"/>
    <property type="match status" value="1"/>
</dbReference>
<feature type="region of interest" description="Disordered" evidence="1">
    <location>
        <begin position="124"/>
        <end position="184"/>
    </location>
</feature>
<name>A0A6G1HZB4_9PEZI</name>
<feature type="compositionally biased region" description="Polar residues" evidence="1">
    <location>
        <begin position="173"/>
        <end position="184"/>
    </location>
</feature>